<evidence type="ECO:0008006" key="4">
    <source>
        <dbReference type="Google" id="ProtNLM"/>
    </source>
</evidence>
<feature type="transmembrane region" description="Helical" evidence="1">
    <location>
        <begin position="100"/>
        <end position="117"/>
    </location>
</feature>
<keyword evidence="1" id="KW-0812">Transmembrane</keyword>
<evidence type="ECO:0000313" key="2">
    <source>
        <dbReference type="EMBL" id="BDS12050.1"/>
    </source>
</evidence>
<gene>
    <name evidence="2" type="ORF">AsAng_0027650</name>
</gene>
<evidence type="ECO:0000256" key="1">
    <source>
        <dbReference type="SAM" id="Phobius"/>
    </source>
</evidence>
<dbReference type="RefSeq" id="WP_264793170.1">
    <property type="nucleotide sequence ID" value="NZ_AP026867.1"/>
</dbReference>
<dbReference type="AlphaFoldDB" id="A0A915YF85"/>
<dbReference type="Proteomes" id="UP001060919">
    <property type="component" value="Chromosome"/>
</dbReference>
<feature type="transmembrane region" description="Helical" evidence="1">
    <location>
        <begin position="39"/>
        <end position="62"/>
    </location>
</feature>
<dbReference type="EMBL" id="AP026867">
    <property type="protein sequence ID" value="BDS12050.1"/>
    <property type="molecule type" value="Genomic_DNA"/>
</dbReference>
<protein>
    <recommendedName>
        <fullName evidence="4">Mercuric transport protein MerT</fullName>
    </recommendedName>
</protein>
<keyword evidence="1" id="KW-0472">Membrane</keyword>
<name>A0A915YF85_9BACT</name>
<organism evidence="2 3">
    <name type="scientific">Aureispira anguillae</name>
    <dbReference type="NCBI Taxonomy" id="2864201"/>
    <lineage>
        <taxon>Bacteria</taxon>
        <taxon>Pseudomonadati</taxon>
        <taxon>Bacteroidota</taxon>
        <taxon>Saprospiria</taxon>
        <taxon>Saprospirales</taxon>
        <taxon>Saprospiraceae</taxon>
        <taxon>Aureispira</taxon>
    </lineage>
</organism>
<keyword evidence="1" id="KW-1133">Transmembrane helix</keyword>
<dbReference type="KEGG" id="aup:AsAng_0027650"/>
<proteinExistence type="predicted"/>
<keyword evidence="3" id="KW-1185">Reference proteome</keyword>
<evidence type="ECO:0000313" key="3">
    <source>
        <dbReference type="Proteomes" id="UP001060919"/>
    </source>
</evidence>
<sequence>MKSLISSISAVFLALLSCTCCISPLLALAGVLGVSASQLIWLSSIKNYLIGTSLLAISYNLYRAYIPKNKENCCAIDQNETLAKLNPKEIKTISFFQSKAFLWAIAWITIIILLLPYL</sequence>
<accession>A0A915YF85</accession>
<reference evidence="2" key="1">
    <citation type="submission" date="2022-09" db="EMBL/GenBank/DDBJ databases">
        <title>Aureispira anguillicida sp. nov., isolated from Leptocephalus of Japanese eel Anguilla japonica.</title>
        <authorList>
            <person name="Yuasa K."/>
            <person name="Mekata T."/>
            <person name="Ikunari K."/>
        </authorList>
    </citation>
    <scope>NUCLEOTIDE SEQUENCE</scope>
    <source>
        <strain evidence="2">EL160426</strain>
    </source>
</reference>